<organism evidence="8 9">
    <name type="scientific">Candidatus Phytoplasma pruni</name>
    <dbReference type="NCBI Taxonomy" id="479893"/>
    <lineage>
        <taxon>Bacteria</taxon>
        <taxon>Bacillati</taxon>
        <taxon>Mycoplasmatota</taxon>
        <taxon>Mollicutes</taxon>
        <taxon>Acholeplasmatales</taxon>
        <taxon>Acholeplasmataceae</taxon>
        <taxon>Candidatus Phytoplasma</taxon>
        <taxon>16SrIII (X-disease group)</taxon>
    </lineage>
</organism>
<proteinExistence type="inferred from homology"/>
<feature type="domain" description="Metalloprotease TldD/E central" evidence="7">
    <location>
        <begin position="108"/>
        <end position="217"/>
    </location>
</feature>
<evidence type="ECO:0000259" key="5">
    <source>
        <dbReference type="Pfam" id="PF01523"/>
    </source>
</evidence>
<reference evidence="9" key="1">
    <citation type="submission" date="2015-05" db="EMBL/GenBank/DDBJ databases">
        <title>Draft genome sequence of 'Candidatus Phytoplasma Pruni' strain CX, a plant pathogenic bacterium.</title>
        <authorList>
            <person name="Lee I.-M."/>
            <person name="Bottner-Parker K.D."/>
            <person name="Shao J."/>
            <person name="Gundersen-Rindal D.E."/>
            <person name="Zhao Y."/>
            <person name="Davis R.E."/>
        </authorList>
    </citation>
    <scope>NUCLEOTIDE SEQUENCE [LARGE SCALE GENOMIC DNA]</scope>
    <source>
        <strain evidence="9">CX</strain>
    </source>
</reference>
<dbReference type="SUPFAM" id="SSF111283">
    <property type="entry name" value="Putative modulator of DNA gyrase, PmbA/TldD"/>
    <property type="match status" value="1"/>
</dbReference>
<keyword evidence="2 8" id="KW-0645">Protease</keyword>
<dbReference type="GO" id="GO:0006508">
    <property type="term" value="P:proteolysis"/>
    <property type="evidence" value="ECO:0007669"/>
    <property type="project" value="UniProtKB-KW"/>
</dbReference>
<dbReference type="InterPro" id="IPR002510">
    <property type="entry name" value="Metalloprtase-TldD/E_N"/>
</dbReference>
<dbReference type="Proteomes" id="UP000037386">
    <property type="component" value="Unassembled WGS sequence"/>
</dbReference>
<dbReference type="PATRIC" id="fig|479893.3.peg.347"/>
<dbReference type="InterPro" id="IPR036059">
    <property type="entry name" value="TldD/PmbA_sf"/>
</dbReference>
<dbReference type="GO" id="GO:0008237">
    <property type="term" value="F:metallopeptidase activity"/>
    <property type="evidence" value="ECO:0007669"/>
    <property type="project" value="UniProtKB-KW"/>
</dbReference>
<name>A0A0M1MZV9_9MOLU</name>
<protein>
    <submittedName>
        <fullName evidence="8">Zn-dependent protease, TldD</fullName>
    </submittedName>
</protein>
<sequence>MIKKEEIQTLLNQSLESGADFAELFFEDNMTNSLRITGQEVVSLSTDNVFGVGVRLLQGSDEVYGYTNKVDFDNIQKLMTHLKRNFKGPKYKVVPLGEPQPLKESMKKPFDSMTKKEKAKKLIKLSDIMKKQNDKIIQTIVNYHEKEQKILVANTEGVYQNDVRPYIRCGLVAVAKEGEQMQDVYEGPGRSMGLEFFDLIDLEQLAQEVAQRAVALLKAEEMKPQVMIVVLNNGFGGVIFHEACGHPLEATAIARGLSPFNNKLNQKIASDIVTAYDDGAIEGAWGKLNFDDEGMKTQKNLLIEKGILKSYLVDFRNGRKMKAKPTGSSRRESYKYSPTSRMNSTYIANGADKPEQIIKDTKYGLYAKSLGGGTVEPATGEFNFVVKEGYLIEDGKLTTLVKGAMLIGYGDDVLLKIDRVGDNLSLGQGMCGSVSGSIPTDVGQPTIRVQEMVVGGNKKENA</sequence>
<dbReference type="OrthoDB" id="9803213at2"/>
<dbReference type="InterPro" id="IPR035068">
    <property type="entry name" value="TldD/PmbA_N"/>
</dbReference>
<dbReference type="EMBL" id="LHCF01000007">
    <property type="protein sequence ID" value="KOR75431.1"/>
    <property type="molecule type" value="Genomic_DNA"/>
</dbReference>
<evidence type="ECO:0000313" key="9">
    <source>
        <dbReference type="Proteomes" id="UP000037386"/>
    </source>
</evidence>
<dbReference type="InterPro" id="IPR025502">
    <property type="entry name" value="TldD"/>
</dbReference>
<keyword evidence="3" id="KW-0378">Hydrolase</keyword>
<evidence type="ECO:0000259" key="7">
    <source>
        <dbReference type="Pfam" id="PF19290"/>
    </source>
</evidence>
<accession>A0A0M1MZV9</accession>
<dbReference type="Pfam" id="PF19290">
    <property type="entry name" value="PmbA_TldD_2nd"/>
    <property type="match status" value="1"/>
</dbReference>
<evidence type="ECO:0000256" key="4">
    <source>
        <dbReference type="ARBA" id="ARBA00023049"/>
    </source>
</evidence>
<feature type="domain" description="Metalloprotease TldD/E N-terminal" evidence="5">
    <location>
        <begin position="22"/>
        <end position="78"/>
    </location>
</feature>
<evidence type="ECO:0000259" key="6">
    <source>
        <dbReference type="Pfam" id="PF19289"/>
    </source>
</evidence>
<dbReference type="PANTHER" id="PTHR30624">
    <property type="entry name" value="UNCHARACTERIZED PROTEIN TLDD AND PMBA"/>
    <property type="match status" value="1"/>
</dbReference>
<dbReference type="GO" id="GO:0005829">
    <property type="term" value="C:cytosol"/>
    <property type="evidence" value="ECO:0007669"/>
    <property type="project" value="TreeGrafter"/>
</dbReference>
<feature type="domain" description="Metalloprotease TldD/E C-terminal" evidence="6">
    <location>
        <begin position="226"/>
        <end position="456"/>
    </location>
</feature>
<dbReference type="InterPro" id="IPR051463">
    <property type="entry name" value="Peptidase_U62_metallo"/>
</dbReference>
<dbReference type="Pfam" id="PF01523">
    <property type="entry name" value="PmbA_TldD_1st"/>
    <property type="match status" value="1"/>
</dbReference>
<dbReference type="InterPro" id="IPR045570">
    <property type="entry name" value="Metalloprtase-TldD/E_cen_dom"/>
</dbReference>
<dbReference type="InterPro" id="IPR045569">
    <property type="entry name" value="Metalloprtase-TldD/E_C"/>
</dbReference>
<dbReference type="RefSeq" id="WP_053521456.1">
    <property type="nucleotide sequence ID" value="NZ_LHCF01000007.1"/>
</dbReference>
<evidence type="ECO:0000256" key="3">
    <source>
        <dbReference type="ARBA" id="ARBA00022801"/>
    </source>
</evidence>
<evidence type="ECO:0000313" key="8">
    <source>
        <dbReference type="EMBL" id="KOR75431.1"/>
    </source>
</evidence>
<comment type="similarity">
    <text evidence="1">Belongs to the peptidase U62 family.</text>
</comment>
<comment type="caution">
    <text evidence="8">The sequence shown here is derived from an EMBL/GenBank/DDBJ whole genome shotgun (WGS) entry which is preliminary data.</text>
</comment>
<dbReference type="Pfam" id="PF19289">
    <property type="entry name" value="PmbA_TldD_3rd"/>
    <property type="match status" value="1"/>
</dbReference>
<dbReference type="PANTHER" id="PTHR30624:SF4">
    <property type="entry name" value="METALLOPROTEASE TLDD"/>
    <property type="match status" value="1"/>
</dbReference>
<evidence type="ECO:0000256" key="2">
    <source>
        <dbReference type="ARBA" id="ARBA00022670"/>
    </source>
</evidence>
<evidence type="ECO:0000256" key="1">
    <source>
        <dbReference type="ARBA" id="ARBA00005836"/>
    </source>
</evidence>
<dbReference type="Gene3D" id="3.30.2290.10">
    <property type="entry name" value="PmbA/TldD superfamily"/>
    <property type="match status" value="1"/>
</dbReference>
<dbReference type="AlphaFoldDB" id="A0A0M1MZV9"/>
<keyword evidence="4" id="KW-0482">Metalloprotease</keyword>
<dbReference type="PIRSF" id="PIRSF004919">
    <property type="entry name" value="TldD"/>
    <property type="match status" value="1"/>
</dbReference>
<gene>
    <name evidence="8" type="primary">tldD</name>
    <name evidence="8" type="ORF">CPX_001552</name>
</gene>